<dbReference type="GO" id="GO:0016787">
    <property type="term" value="F:hydrolase activity"/>
    <property type="evidence" value="ECO:0007669"/>
    <property type="project" value="UniProtKB-KW"/>
</dbReference>
<dbReference type="InterPro" id="IPR032816">
    <property type="entry name" value="VTT_dom"/>
</dbReference>
<dbReference type="InterPro" id="IPR050266">
    <property type="entry name" value="AB_hydrolase_sf"/>
</dbReference>
<proteinExistence type="predicted"/>
<dbReference type="InterPro" id="IPR029058">
    <property type="entry name" value="AB_hydrolase_fold"/>
</dbReference>
<organism evidence="4 5">
    <name type="scientific">Candidatus Polarisedimenticola svalbardensis</name>
    <dbReference type="NCBI Taxonomy" id="2886004"/>
    <lineage>
        <taxon>Bacteria</taxon>
        <taxon>Pseudomonadati</taxon>
        <taxon>Acidobacteriota</taxon>
        <taxon>Candidatus Polarisedimenticolia</taxon>
        <taxon>Candidatus Polarisedimenticolales</taxon>
        <taxon>Candidatus Polarisedimenticolaceae</taxon>
        <taxon>Candidatus Polarisedimenticola</taxon>
    </lineage>
</organism>
<keyword evidence="2" id="KW-0472">Membrane</keyword>
<dbReference type="GO" id="GO:0016020">
    <property type="term" value="C:membrane"/>
    <property type="evidence" value="ECO:0007669"/>
    <property type="project" value="TreeGrafter"/>
</dbReference>
<dbReference type="InterPro" id="IPR011761">
    <property type="entry name" value="ATP-grasp"/>
</dbReference>
<protein>
    <submittedName>
        <fullName evidence="4">Alpha/beta fold hydrolase</fullName>
    </submittedName>
</protein>
<dbReference type="Proteomes" id="UP000648239">
    <property type="component" value="Unassembled WGS sequence"/>
</dbReference>
<evidence type="ECO:0000256" key="2">
    <source>
        <dbReference type="SAM" id="Phobius"/>
    </source>
</evidence>
<feature type="transmembrane region" description="Helical" evidence="2">
    <location>
        <begin position="521"/>
        <end position="542"/>
    </location>
</feature>
<keyword evidence="2" id="KW-0812">Transmembrane</keyword>
<dbReference type="SUPFAM" id="SSF56059">
    <property type="entry name" value="Glutathione synthetase ATP-binding domain-like"/>
    <property type="match status" value="1"/>
</dbReference>
<keyword evidence="2" id="KW-1133">Transmembrane helix</keyword>
<dbReference type="PANTHER" id="PTHR43798">
    <property type="entry name" value="MONOACYLGLYCEROL LIPASE"/>
    <property type="match status" value="1"/>
</dbReference>
<keyword evidence="1" id="KW-0547">Nucleotide-binding</keyword>
<feature type="domain" description="ATP-grasp" evidence="3">
    <location>
        <begin position="577"/>
        <end position="652"/>
    </location>
</feature>
<dbReference type="Gene3D" id="3.30.470.20">
    <property type="entry name" value="ATP-grasp fold, B domain"/>
    <property type="match status" value="1"/>
</dbReference>
<keyword evidence="4" id="KW-0378">Hydrolase</keyword>
<dbReference type="PANTHER" id="PTHR43798:SF33">
    <property type="entry name" value="HYDROLASE, PUTATIVE (AFU_ORTHOLOGUE AFUA_2G14860)-RELATED"/>
    <property type="match status" value="1"/>
</dbReference>
<dbReference type="PROSITE" id="PS50975">
    <property type="entry name" value="ATP_GRASP"/>
    <property type="match status" value="1"/>
</dbReference>
<dbReference type="InterPro" id="IPR000073">
    <property type="entry name" value="AB_hydrolase_1"/>
</dbReference>
<evidence type="ECO:0000259" key="3">
    <source>
        <dbReference type="PROSITE" id="PS50975"/>
    </source>
</evidence>
<dbReference type="Pfam" id="PF09335">
    <property type="entry name" value="VTT_dom"/>
    <property type="match status" value="1"/>
</dbReference>
<dbReference type="GO" id="GO:0046872">
    <property type="term" value="F:metal ion binding"/>
    <property type="evidence" value="ECO:0007669"/>
    <property type="project" value="InterPro"/>
</dbReference>
<feature type="transmembrane region" description="Helical" evidence="2">
    <location>
        <begin position="358"/>
        <end position="380"/>
    </location>
</feature>
<accession>A0A8J6XTA4</accession>
<gene>
    <name evidence="4" type="ORF">IFK94_04800</name>
</gene>
<evidence type="ECO:0000256" key="1">
    <source>
        <dbReference type="PROSITE-ProRule" id="PRU00409"/>
    </source>
</evidence>
<keyword evidence="1" id="KW-0067">ATP-binding</keyword>
<sequence length="853" mass="95476">MPEKRRVLGPTILVYAVLLILSHTVRWAADTRQPEPSPGIRTVELGQVQLALEDLAGTASPERRPVLLIHGSPGRGADFRKMAAAMKGSRRILIPDLPGFGHSTRNIPDYSIRSHAEYLAQFLERERIEQVHVVGFSMGGGVALNLYDLAPNRVASVTLLSAIGVQELELSGHYRLNHLIHGAQLTVMRLILEGLPHFGLLDGGMMDIPYARNFYDSDQRPLRRILTELQPPVKIIHGREDILVPFAVAEEHHRIVPHSELHATPFSHFMVFSRGEMLATVIGEFLLEVEAGRMPWRDDADPARIAQSQQLHESSDAPAATGVALLVLMLLIALATMVSEDLTCIVTGLMVAQGRIGFLPGALACFIGIFIGDVMLFLAGRWIGRAAIHRAPLKWFLTAERVEQGSRWFNRRGPVVIALSRFTPGTRLPTYFAAGMFQTGFLKFCLYFILAAGAWTPILVALAMFAGSDAVAWLGLAETYGLPVLIGLAILLFILVRMLVPLLTWRGRKRMQGRLTRIRHWEFWPPWMFYPPIVLHILWLGLKHRSMTLFTAANPGIPSGGFIAESKSDILDSLEGNREFIARHIRIPVAASLKTAQEFMAREQLDFPVVLKPDIGQRGSGVKIIRNSKQLESGLSSILEPMILQEYAPGPEFGVFWYCLPGESKGTIFSITEKVIPDVTGDGRQTLEQLILNDKRAVAMAKFYLKAHPDAADRTPNAGERVRLAELGTHCRGAVFLDGMWVNSPELEAAIEQISSSFEGFWFGRYDIRTRTAEELTGGRNFKIIELNGVTSEATHIYDRRTSLWEAWKTLVRQWDIAFEIGKRNRERGAEPTSIRELFRLMKHYRTEAVRRN</sequence>
<dbReference type="PRINTS" id="PR00111">
    <property type="entry name" value="ABHYDROLASE"/>
</dbReference>
<feature type="transmembrane region" description="Helical" evidence="2">
    <location>
        <begin position="480"/>
        <end position="500"/>
    </location>
</feature>
<name>A0A8J6XTA4_9BACT</name>
<dbReference type="AlphaFoldDB" id="A0A8J6XTA4"/>
<evidence type="ECO:0000313" key="5">
    <source>
        <dbReference type="Proteomes" id="UP000648239"/>
    </source>
</evidence>
<dbReference type="GO" id="GO:0005524">
    <property type="term" value="F:ATP binding"/>
    <property type="evidence" value="ECO:0007669"/>
    <property type="project" value="UniProtKB-UniRule"/>
</dbReference>
<feature type="transmembrane region" description="Helical" evidence="2">
    <location>
        <begin position="12"/>
        <end position="29"/>
    </location>
</feature>
<feature type="transmembrane region" description="Helical" evidence="2">
    <location>
        <begin position="444"/>
        <end position="468"/>
    </location>
</feature>
<dbReference type="EMBL" id="JACXWD010000010">
    <property type="protein sequence ID" value="MBD3867428.1"/>
    <property type="molecule type" value="Genomic_DNA"/>
</dbReference>
<dbReference type="SUPFAM" id="SSF53474">
    <property type="entry name" value="alpha/beta-Hydrolases"/>
    <property type="match status" value="1"/>
</dbReference>
<comment type="caution">
    <text evidence="4">The sequence shown here is derived from an EMBL/GenBank/DDBJ whole genome shotgun (WGS) entry which is preliminary data.</text>
</comment>
<evidence type="ECO:0000313" key="4">
    <source>
        <dbReference type="EMBL" id="MBD3867428.1"/>
    </source>
</evidence>
<dbReference type="Pfam" id="PF00561">
    <property type="entry name" value="Abhydrolase_1"/>
    <property type="match status" value="1"/>
</dbReference>
<dbReference type="Gene3D" id="3.40.50.1820">
    <property type="entry name" value="alpha/beta hydrolase"/>
    <property type="match status" value="1"/>
</dbReference>
<reference evidence="4 5" key="1">
    <citation type="submission" date="2020-08" db="EMBL/GenBank/DDBJ databases">
        <title>Acidobacteriota in marine sediments use diverse sulfur dissimilation pathways.</title>
        <authorList>
            <person name="Wasmund K."/>
        </authorList>
    </citation>
    <scope>NUCLEOTIDE SEQUENCE [LARGE SCALE GENOMIC DNA]</scope>
    <source>
        <strain evidence="4">MAG AM4</strain>
    </source>
</reference>